<dbReference type="OrthoDB" id="5418922at2759"/>
<dbReference type="AlphaFoldDB" id="A0A1V6NHS8"/>
<dbReference type="Proteomes" id="UP000191408">
    <property type="component" value="Unassembled WGS sequence"/>
</dbReference>
<accession>A0A1V6NHS8</accession>
<dbReference type="EMBL" id="MDYM01000008">
    <property type="protein sequence ID" value="OQD64159.1"/>
    <property type="molecule type" value="Genomic_DNA"/>
</dbReference>
<proteinExistence type="predicted"/>
<dbReference type="STRING" id="60169.A0A1V6NHS8"/>
<keyword evidence="2" id="KW-1185">Reference proteome</keyword>
<gene>
    <name evidence="1" type="ORF">PENPOL_c008G03300</name>
</gene>
<organism evidence="1 2">
    <name type="scientific">Penicillium polonicum</name>
    <dbReference type="NCBI Taxonomy" id="60169"/>
    <lineage>
        <taxon>Eukaryota</taxon>
        <taxon>Fungi</taxon>
        <taxon>Dikarya</taxon>
        <taxon>Ascomycota</taxon>
        <taxon>Pezizomycotina</taxon>
        <taxon>Eurotiomycetes</taxon>
        <taxon>Eurotiomycetidae</taxon>
        <taxon>Eurotiales</taxon>
        <taxon>Aspergillaceae</taxon>
        <taxon>Penicillium</taxon>
    </lineage>
</organism>
<sequence>MLTAIRGPATRLYILPPKYAEVRPGLCRQLEKTTYTSKVWALAVLAHLQNADWGLPTVWISDRDPKFVRGLKLMFGFDLRMPWNLLYNAFARSDLAPRQDAAECLKVLVAGAASIAHGSTFYTEDVDVVAPSNVLQDICKTSARE</sequence>
<name>A0A1V6NHS8_PENPO</name>
<reference evidence="2" key="1">
    <citation type="journal article" date="2017" name="Nat. Microbiol.">
        <title>Global analysis of biosynthetic gene clusters reveals vast potential of secondary metabolite production in Penicillium species.</title>
        <authorList>
            <person name="Nielsen J.C."/>
            <person name="Grijseels S."/>
            <person name="Prigent S."/>
            <person name="Ji B."/>
            <person name="Dainat J."/>
            <person name="Nielsen K.F."/>
            <person name="Frisvad J.C."/>
            <person name="Workman M."/>
            <person name="Nielsen J."/>
        </authorList>
    </citation>
    <scope>NUCLEOTIDE SEQUENCE [LARGE SCALE GENOMIC DNA]</scope>
    <source>
        <strain evidence="2">IBT 4502</strain>
    </source>
</reference>
<evidence type="ECO:0000313" key="2">
    <source>
        <dbReference type="Proteomes" id="UP000191408"/>
    </source>
</evidence>
<evidence type="ECO:0000313" key="1">
    <source>
        <dbReference type="EMBL" id="OQD64159.1"/>
    </source>
</evidence>
<protein>
    <submittedName>
        <fullName evidence="1">Uncharacterized protein</fullName>
    </submittedName>
</protein>
<comment type="caution">
    <text evidence="1">The sequence shown here is derived from an EMBL/GenBank/DDBJ whole genome shotgun (WGS) entry which is preliminary data.</text>
</comment>